<name>A0A8X6P7H9_NEPPI</name>
<gene>
    <name evidence="1" type="primary">NCL1_38895</name>
    <name evidence="1" type="ORF">NPIL_313781</name>
</gene>
<evidence type="ECO:0000313" key="1">
    <source>
        <dbReference type="EMBL" id="GFT52663.1"/>
    </source>
</evidence>
<evidence type="ECO:0000313" key="2">
    <source>
        <dbReference type="Proteomes" id="UP000887013"/>
    </source>
</evidence>
<organism evidence="1 2">
    <name type="scientific">Nephila pilipes</name>
    <name type="common">Giant wood spider</name>
    <name type="synonym">Nephila maculata</name>
    <dbReference type="NCBI Taxonomy" id="299642"/>
    <lineage>
        <taxon>Eukaryota</taxon>
        <taxon>Metazoa</taxon>
        <taxon>Ecdysozoa</taxon>
        <taxon>Arthropoda</taxon>
        <taxon>Chelicerata</taxon>
        <taxon>Arachnida</taxon>
        <taxon>Araneae</taxon>
        <taxon>Araneomorphae</taxon>
        <taxon>Entelegynae</taxon>
        <taxon>Araneoidea</taxon>
        <taxon>Nephilidae</taxon>
        <taxon>Nephila</taxon>
    </lineage>
</organism>
<dbReference type="Proteomes" id="UP000887013">
    <property type="component" value="Unassembled WGS sequence"/>
</dbReference>
<sequence>MIIVTGKLAHSEILSTSFCKCIAPTLNRFINTVSVKEETVLTRDVLSKEDSLHEDVLKEKEIEIQTCGKLFQKWRKEWKFWSVPKSDIAFRKSCHYPSAKHAPTWERFINTVSVKEEKTVLTRDVPVQRRFFNEDVLEKKEIEINMWKSSFSKKMEKEWKFECSQIRHCLQSKICWILDIKERRDSNRQ</sequence>
<reference evidence="1" key="1">
    <citation type="submission" date="2020-08" db="EMBL/GenBank/DDBJ databases">
        <title>Multicomponent nature underlies the extraordinary mechanical properties of spider dragline silk.</title>
        <authorList>
            <person name="Kono N."/>
            <person name="Nakamura H."/>
            <person name="Mori M."/>
            <person name="Yoshida Y."/>
            <person name="Ohtoshi R."/>
            <person name="Malay A.D."/>
            <person name="Moran D.A.P."/>
            <person name="Tomita M."/>
            <person name="Numata K."/>
            <person name="Arakawa K."/>
        </authorList>
    </citation>
    <scope>NUCLEOTIDE SEQUENCE</scope>
</reference>
<protein>
    <submittedName>
        <fullName evidence="1">Uncharacterized protein</fullName>
    </submittedName>
</protein>
<comment type="caution">
    <text evidence="1">The sequence shown here is derived from an EMBL/GenBank/DDBJ whole genome shotgun (WGS) entry which is preliminary data.</text>
</comment>
<proteinExistence type="predicted"/>
<dbReference type="AlphaFoldDB" id="A0A8X6P7H9"/>
<keyword evidence="2" id="KW-1185">Reference proteome</keyword>
<dbReference type="EMBL" id="BMAW01017198">
    <property type="protein sequence ID" value="GFT52663.1"/>
    <property type="molecule type" value="Genomic_DNA"/>
</dbReference>
<accession>A0A8X6P7H9</accession>